<protein>
    <submittedName>
        <fullName evidence="2">Uncharacterized protein</fullName>
    </submittedName>
</protein>
<name>A0A4U5PBN8_STECR</name>
<evidence type="ECO:0000256" key="1">
    <source>
        <dbReference type="SAM" id="MobiDB-lite"/>
    </source>
</evidence>
<reference evidence="2 3" key="2">
    <citation type="journal article" date="2019" name="G3 (Bethesda)">
        <title>Hybrid Assembly of the Genome of the Entomopathogenic Nematode Steinernema carpocapsae Identifies the X-Chromosome.</title>
        <authorList>
            <person name="Serra L."/>
            <person name="Macchietto M."/>
            <person name="Macias-Munoz A."/>
            <person name="McGill C.J."/>
            <person name="Rodriguez I.M."/>
            <person name="Rodriguez B."/>
            <person name="Murad R."/>
            <person name="Mortazavi A."/>
        </authorList>
    </citation>
    <scope>NUCLEOTIDE SEQUENCE [LARGE SCALE GENOMIC DNA]</scope>
    <source>
        <strain evidence="2 3">ALL</strain>
    </source>
</reference>
<gene>
    <name evidence="2" type="ORF">L596_008150</name>
</gene>
<sequence length="281" mass="31641">MFHLILAELQSSSPPKKRRAWVGIREVSPVVHIEGGRGEGAETVMYSWRFTLRRFPTAKRAGQTRRQRWAIELPFGGGVGRREIHLGHAQRWEQPTSLHELLWCCPRVTKLQLKHALIRGTVGAERRPKKQLVVTSSPSGSVLTELTRRAHKRRKNSVLSSNCVVDFCFCLWPSRAPAPARQGRLKDGRRRTPASALPVRSAPRRPAQNKARSRSAPGKREFPHPVFFVDRCVWRGLPRRSAAPPRADWPAAVLAALSVADPSHRARVVHSGRLHLCLAKL</sequence>
<dbReference type="AlphaFoldDB" id="A0A4U5PBN8"/>
<keyword evidence="3" id="KW-1185">Reference proteome</keyword>
<feature type="region of interest" description="Disordered" evidence="1">
    <location>
        <begin position="178"/>
        <end position="219"/>
    </location>
</feature>
<accession>A0A4U5PBN8</accession>
<dbReference type="EMBL" id="AZBU02000002">
    <property type="protein sequence ID" value="TKR93748.1"/>
    <property type="molecule type" value="Genomic_DNA"/>
</dbReference>
<reference evidence="2 3" key="1">
    <citation type="journal article" date="2015" name="Genome Biol.">
        <title>Comparative genomics of Steinernema reveals deeply conserved gene regulatory networks.</title>
        <authorList>
            <person name="Dillman A.R."/>
            <person name="Macchietto M."/>
            <person name="Porter C.F."/>
            <person name="Rogers A."/>
            <person name="Williams B."/>
            <person name="Antoshechkin I."/>
            <person name="Lee M.M."/>
            <person name="Goodwin Z."/>
            <person name="Lu X."/>
            <person name="Lewis E.E."/>
            <person name="Goodrich-Blair H."/>
            <person name="Stock S.P."/>
            <person name="Adams B.J."/>
            <person name="Sternberg P.W."/>
            <person name="Mortazavi A."/>
        </authorList>
    </citation>
    <scope>NUCLEOTIDE SEQUENCE [LARGE SCALE GENOMIC DNA]</scope>
    <source>
        <strain evidence="2 3">ALL</strain>
    </source>
</reference>
<organism evidence="2 3">
    <name type="scientific">Steinernema carpocapsae</name>
    <name type="common">Entomopathogenic nematode</name>
    <dbReference type="NCBI Taxonomy" id="34508"/>
    <lineage>
        <taxon>Eukaryota</taxon>
        <taxon>Metazoa</taxon>
        <taxon>Ecdysozoa</taxon>
        <taxon>Nematoda</taxon>
        <taxon>Chromadorea</taxon>
        <taxon>Rhabditida</taxon>
        <taxon>Tylenchina</taxon>
        <taxon>Panagrolaimomorpha</taxon>
        <taxon>Strongyloidoidea</taxon>
        <taxon>Steinernematidae</taxon>
        <taxon>Steinernema</taxon>
    </lineage>
</organism>
<evidence type="ECO:0000313" key="2">
    <source>
        <dbReference type="EMBL" id="TKR93748.1"/>
    </source>
</evidence>
<evidence type="ECO:0000313" key="3">
    <source>
        <dbReference type="Proteomes" id="UP000298663"/>
    </source>
</evidence>
<proteinExistence type="predicted"/>
<comment type="caution">
    <text evidence="2">The sequence shown here is derived from an EMBL/GenBank/DDBJ whole genome shotgun (WGS) entry which is preliminary data.</text>
</comment>
<dbReference type="Proteomes" id="UP000298663">
    <property type="component" value="Unassembled WGS sequence"/>
</dbReference>